<dbReference type="SUPFAM" id="SSF52172">
    <property type="entry name" value="CheY-like"/>
    <property type="match status" value="1"/>
</dbReference>
<dbReference type="InterPro" id="IPR014402">
    <property type="entry name" value="Sig_transdc_resp-reg_Skn7"/>
</dbReference>
<evidence type="ECO:0000256" key="6">
    <source>
        <dbReference type="ARBA" id="ARBA00023163"/>
    </source>
</evidence>
<evidence type="ECO:0000256" key="9">
    <source>
        <dbReference type="PROSITE-ProRule" id="PRU00169"/>
    </source>
</evidence>
<keyword evidence="5 8" id="KW-0238">DNA-binding</keyword>
<name>A0A0C9MDB0_9FUNG</name>
<feature type="region of interest" description="Disordered" evidence="11">
    <location>
        <begin position="343"/>
        <end position="409"/>
    </location>
</feature>
<dbReference type="InterPro" id="IPR011006">
    <property type="entry name" value="CheY-like_superfamily"/>
</dbReference>
<evidence type="ECO:0000256" key="11">
    <source>
        <dbReference type="SAM" id="MobiDB-lite"/>
    </source>
</evidence>
<dbReference type="Proteomes" id="UP000053815">
    <property type="component" value="Unassembled WGS sequence"/>
</dbReference>
<evidence type="ECO:0000256" key="4">
    <source>
        <dbReference type="ARBA" id="ARBA00023015"/>
    </source>
</evidence>
<feature type="compositionally biased region" description="Pro residues" evidence="11">
    <location>
        <begin position="377"/>
        <end position="388"/>
    </location>
</feature>
<dbReference type="GO" id="GO:0006357">
    <property type="term" value="P:regulation of transcription by RNA polymerase II"/>
    <property type="evidence" value="ECO:0007669"/>
    <property type="project" value="UniProtKB-UniRule"/>
</dbReference>
<feature type="compositionally biased region" description="Low complexity" evidence="11">
    <location>
        <begin position="148"/>
        <end position="162"/>
    </location>
</feature>
<feature type="coiled-coil region" evidence="10">
    <location>
        <begin position="538"/>
        <end position="567"/>
    </location>
</feature>
<dbReference type="OrthoDB" id="60033at2759"/>
<organism evidence="13">
    <name type="scientific">Mucor ambiguus</name>
    <dbReference type="NCBI Taxonomy" id="91626"/>
    <lineage>
        <taxon>Eukaryota</taxon>
        <taxon>Fungi</taxon>
        <taxon>Fungi incertae sedis</taxon>
        <taxon>Mucoromycota</taxon>
        <taxon>Mucoromycotina</taxon>
        <taxon>Mucoromycetes</taxon>
        <taxon>Mucorales</taxon>
        <taxon>Mucorineae</taxon>
        <taxon>Mucoraceae</taxon>
        <taxon>Mucor</taxon>
    </lineage>
</organism>
<dbReference type="PROSITE" id="PS50110">
    <property type="entry name" value="RESPONSE_REGULATORY"/>
    <property type="match status" value="1"/>
</dbReference>
<evidence type="ECO:0000256" key="10">
    <source>
        <dbReference type="SAM" id="Coils"/>
    </source>
</evidence>
<dbReference type="CDD" id="cd17546">
    <property type="entry name" value="REC_hyHK_CKI1_RcsC-like"/>
    <property type="match status" value="1"/>
</dbReference>
<feature type="compositionally biased region" description="Polar residues" evidence="11">
    <location>
        <begin position="21"/>
        <end position="32"/>
    </location>
</feature>
<keyword evidence="10" id="KW-0175">Coiled coil</keyword>
<reference evidence="13" key="1">
    <citation type="submission" date="2014-09" db="EMBL/GenBank/DDBJ databases">
        <title>Draft genome sequence of an oleaginous Mucoromycotina fungus Mucor ambiguus NBRC6742.</title>
        <authorList>
            <person name="Takeda I."/>
            <person name="Yamane N."/>
            <person name="Morita T."/>
            <person name="Tamano K."/>
            <person name="Machida M."/>
            <person name="Baker S."/>
            <person name="Koike H."/>
        </authorList>
    </citation>
    <scope>NUCLEOTIDE SEQUENCE</scope>
    <source>
        <strain evidence="13">NBRC 6742</strain>
    </source>
</reference>
<dbReference type="Gene3D" id="1.10.10.10">
    <property type="entry name" value="Winged helix-like DNA-binding domain superfamily/Winged helix DNA-binding domain"/>
    <property type="match status" value="1"/>
</dbReference>
<dbReference type="GO" id="GO:0000156">
    <property type="term" value="F:phosphorelay response regulator activity"/>
    <property type="evidence" value="ECO:0007669"/>
    <property type="project" value="InterPro"/>
</dbReference>
<comment type="subcellular location">
    <subcellularLocation>
        <location evidence="1 8">Nucleus</location>
    </subcellularLocation>
</comment>
<keyword evidence="4 8" id="KW-0805">Transcription regulation</keyword>
<gene>
    <name evidence="13" type="ORF">MAM1_0086d04754</name>
</gene>
<dbReference type="GO" id="GO:0005634">
    <property type="term" value="C:nucleus"/>
    <property type="evidence" value="ECO:0007669"/>
    <property type="project" value="UniProtKB-SubCell"/>
</dbReference>
<accession>A0A0C9MDB0</accession>
<keyword evidence="2 9" id="KW-0597">Phosphoprotein</keyword>
<dbReference type="GO" id="GO:0043565">
    <property type="term" value="F:sequence-specific DNA binding"/>
    <property type="evidence" value="ECO:0007669"/>
    <property type="project" value="InterPro"/>
</dbReference>
<feature type="compositionally biased region" description="Low complexity" evidence="11">
    <location>
        <begin position="581"/>
        <end position="605"/>
    </location>
</feature>
<feature type="region of interest" description="Disordered" evidence="11">
    <location>
        <begin position="1"/>
        <end position="32"/>
    </location>
</feature>
<evidence type="ECO:0000256" key="3">
    <source>
        <dbReference type="ARBA" id="ARBA00023012"/>
    </source>
</evidence>
<dbReference type="EMBL" id="DF836375">
    <property type="protein sequence ID" value="GAN05284.1"/>
    <property type="molecule type" value="Genomic_DNA"/>
</dbReference>
<evidence type="ECO:0000256" key="1">
    <source>
        <dbReference type="ARBA" id="ARBA00004123"/>
    </source>
</evidence>
<keyword evidence="14" id="KW-1185">Reference proteome</keyword>
<feature type="compositionally biased region" description="Low complexity" evidence="11">
    <location>
        <begin position="361"/>
        <end position="376"/>
    </location>
</feature>
<evidence type="ECO:0000256" key="7">
    <source>
        <dbReference type="ARBA" id="ARBA00023242"/>
    </source>
</evidence>
<sequence length="660" mass="74585">MDDRHMASLPNPTAGKKSTKKSANQGTPGSNSAVPDFIQKLFRMLENQAFKDVFCWDPSGTSFLVKDTNEFSKSILPKHFKHCNFASFVRQLNKYDFHKIRSNADETQKLYGDQTWEFEHSHFRRDRKDLLEEIKRKTPGKKKKTDRQQQLQQDQLPSQTPSPTLQHKASNASSMSDIAAFQQLSKLTKSLQSQVDLLKQSQSELESTLESMSEKERIIMAELSGLQQSLLAKDELLKDCLKLQQHGNSKQADVKLEDPEIPIISSSDAVSTANASSHAWAEQPLESLLTDIFLPTPPQSSVDTASVAAAAAQLNGSSLIGSSIKTSDGLTFLALGRLSNNKSDQLEQQQQQQQQHHHLHQQQQQHLQHQHLQPQPYHHPPQPQPQSQPPQQHHVPSETSTILDKGKKKMMASWTTPPRVLLVDDDSVYRDVSGRMLNMVGCSIDLAKDGLEALQKMSVEKYDLILMDIVMPKMDGIATTRNIRRYDSLTPIVSMTSNFTHNDIMEYIGIGMNDILPKPFSKNTLYDILEKHCSHLKIIQQQQQLQQQQQEQQQQQQQQKQQQQTEQLMIPRLLDDNNLYTPTSAASTTTSATTTPTTPNTTSPTQQHHTNNSDYWQPSDNSNRKLIWSSSSPASSSSSSSVHSQTPHNKRQKLHELYDN</sequence>
<feature type="compositionally biased region" description="Low complexity" evidence="11">
    <location>
        <begin position="629"/>
        <end position="644"/>
    </location>
</feature>
<dbReference type="InterPro" id="IPR036390">
    <property type="entry name" value="WH_DNA-bd_sf"/>
</dbReference>
<protein>
    <recommendedName>
        <fullName evidence="8">Transcription factor</fullName>
    </recommendedName>
</protein>
<feature type="region of interest" description="Disordered" evidence="11">
    <location>
        <begin position="577"/>
        <end position="660"/>
    </location>
</feature>
<evidence type="ECO:0000313" key="13">
    <source>
        <dbReference type="EMBL" id="GAN05284.1"/>
    </source>
</evidence>
<dbReference type="GO" id="GO:0003700">
    <property type="term" value="F:DNA-binding transcription factor activity"/>
    <property type="evidence" value="ECO:0007669"/>
    <property type="project" value="UniProtKB-UniRule"/>
</dbReference>
<dbReference type="SUPFAM" id="SSF46785">
    <property type="entry name" value="Winged helix' DNA-binding domain"/>
    <property type="match status" value="1"/>
</dbReference>
<feature type="domain" description="Response regulatory" evidence="12">
    <location>
        <begin position="419"/>
        <end position="533"/>
    </location>
</feature>
<dbReference type="PROSITE" id="PS00434">
    <property type="entry name" value="HSF_DOMAIN"/>
    <property type="match status" value="1"/>
</dbReference>
<proteinExistence type="predicted"/>
<feature type="compositionally biased region" description="Polar residues" evidence="11">
    <location>
        <begin position="163"/>
        <end position="172"/>
    </location>
</feature>
<dbReference type="Gene3D" id="3.40.50.2300">
    <property type="match status" value="1"/>
</dbReference>
<evidence type="ECO:0000256" key="5">
    <source>
        <dbReference type="ARBA" id="ARBA00023125"/>
    </source>
</evidence>
<dbReference type="Pfam" id="PF00447">
    <property type="entry name" value="HSF_DNA-bind"/>
    <property type="match status" value="1"/>
</dbReference>
<dbReference type="PANTHER" id="PTHR45339">
    <property type="entry name" value="HYBRID SIGNAL TRANSDUCTION HISTIDINE KINASE J"/>
    <property type="match status" value="1"/>
</dbReference>
<keyword evidence="3" id="KW-0902">Two-component regulatory system</keyword>
<dbReference type="InterPro" id="IPR036388">
    <property type="entry name" value="WH-like_DNA-bd_sf"/>
</dbReference>
<keyword evidence="7 8" id="KW-0539">Nucleus</keyword>
<evidence type="ECO:0000313" key="14">
    <source>
        <dbReference type="Proteomes" id="UP000053815"/>
    </source>
</evidence>
<dbReference type="SMART" id="SM00448">
    <property type="entry name" value="REC"/>
    <property type="match status" value="1"/>
</dbReference>
<feature type="region of interest" description="Disordered" evidence="11">
    <location>
        <begin position="134"/>
        <end position="172"/>
    </location>
</feature>
<dbReference type="Pfam" id="PF00072">
    <property type="entry name" value="Response_reg"/>
    <property type="match status" value="1"/>
</dbReference>
<dbReference type="SMART" id="SM00415">
    <property type="entry name" value="HSF"/>
    <property type="match status" value="1"/>
</dbReference>
<dbReference type="InterPro" id="IPR000232">
    <property type="entry name" value="HSF_DNA-bd"/>
</dbReference>
<dbReference type="PIRSF" id="PIRSF002595">
    <property type="entry name" value="RR_SKN7"/>
    <property type="match status" value="1"/>
</dbReference>
<dbReference type="STRING" id="91626.A0A0C9MDB0"/>
<evidence type="ECO:0000256" key="8">
    <source>
        <dbReference type="PIRNR" id="PIRNR002595"/>
    </source>
</evidence>
<dbReference type="AlphaFoldDB" id="A0A0C9MDB0"/>
<dbReference type="PRINTS" id="PR00056">
    <property type="entry name" value="HSFDOMAIN"/>
</dbReference>
<dbReference type="FunFam" id="1.10.10.10:FF:000027">
    <property type="entry name" value="Heat shock transcription factor 1"/>
    <property type="match status" value="1"/>
</dbReference>
<feature type="compositionally biased region" description="Polar residues" evidence="11">
    <location>
        <begin position="606"/>
        <end position="621"/>
    </location>
</feature>
<evidence type="ECO:0000259" key="12">
    <source>
        <dbReference type="PROSITE" id="PS50110"/>
    </source>
</evidence>
<keyword evidence="6 8" id="KW-0804">Transcription</keyword>
<dbReference type="InterPro" id="IPR001789">
    <property type="entry name" value="Sig_transdc_resp-reg_receiver"/>
</dbReference>
<dbReference type="PANTHER" id="PTHR45339:SF1">
    <property type="entry name" value="HYBRID SIGNAL TRANSDUCTION HISTIDINE KINASE J"/>
    <property type="match status" value="1"/>
</dbReference>
<feature type="modified residue" description="4-aspartylphosphate" evidence="9">
    <location>
        <position position="468"/>
    </location>
</feature>
<evidence type="ECO:0000256" key="2">
    <source>
        <dbReference type="ARBA" id="ARBA00022553"/>
    </source>
</evidence>